<dbReference type="STRING" id="133385.A0A2T9YHM5"/>
<dbReference type="AlphaFoldDB" id="A0A2T9YHM5"/>
<dbReference type="InterPro" id="IPR027450">
    <property type="entry name" value="AlkB-like"/>
</dbReference>
<reference evidence="2 3" key="1">
    <citation type="journal article" date="2018" name="MBio">
        <title>Comparative Genomics Reveals the Core Gene Toolbox for the Fungus-Insect Symbiosis.</title>
        <authorList>
            <person name="Wang Y."/>
            <person name="Stata M."/>
            <person name="Wang W."/>
            <person name="Stajich J.E."/>
            <person name="White M.M."/>
            <person name="Moncalvo J.M."/>
        </authorList>
    </citation>
    <scope>NUCLEOTIDE SEQUENCE [LARGE SCALE GENOMIC DNA]</scope>
    <source>
        <strain evidence="2 3">SWE-8-4</strain>
    </source>
</reference>
<feature type="domain" description="Alpha-ketoglutarate-dependent dioxygenase AlkB-like" evidence="1">
    <location>
        <begin position="182"/>
        <end position="287"/>
    </location>
</feature>
<dbReference type="GO" id="GO:0006974">
    <property type="term" value="P:DNA damage response"/>
    <property type="evidence" value="ECO:0007669"/>
    <property type="project" value="InterPro"/>
</dbReference>
<name>A0A2T9YHM5_9FUNG</name>
<sequence length="299" mass="35092">MFMLKTTFPKSNNSITSYRISQIFKSLQGNIKIIKSKTIHPIRSYSNVIPLTEKQKFRLKTELCDYSLISFSKEFMDSKFSNLKNDIFIYPEFISEDESNILLEQIEKKIKRYCREGYSKHHFDEKIDKYKEFSSHNWLPTYRSMHSRTLNSEGVINNLKNYYSPNDLAVIRILDKVWSLFPKSWAWIAPHVLDLNTGGNIKAHVDNPDYSGLYVGGISLLSSSVSTFRHISDPNICFDVLLPPKSLYFFSNGIRYEFTHEITSTPEQRRWNNQNIPNNRRISIMFRDVNEESLLKVDL</sequence>
<evidence type="ECO:0000313" key="2">
    <source>
        <dbReference type="EMBL" id="PVU91837.1"/>
    </source>
</evidence>
<evidence type="ECO:0000313" key="3">
    <source>
        <dbReference type="Proteomes" id="UP000245383"/>
    </source>
</evidence>
<dbReference type="PANTHER" id="PTHR21052:SF0">
    <property type="entry name" value="ALPHA-KETOGLUTARATE-DEPENDENT DIOXYGENASE ALKB HOMOLOG 7, MITOCHONDRIAL"/>
    <property type="match status" value="1"/>
</dbReference>
<dbReference type="GO" id="GO:0005759">
    <property type="term" value="C:mitochondrial matrix"/>
    <property type="evidence" value="ECO:0007669"/>
    <property type="project" value="TreeGrafter"/>
</dbReference>
<dbReference type="EMBL" id="MBFR01000184">
    <property type="protein sequence ID" value="PVU91837.1"/>
    <property type="molecule type" value="Genomic_DNA"/>
</dbReference>
<dbReference type="Proteomes" id="UP000245383">
    <property type="component" value="Unassembled WGS sequence"/>
</dbReference>
<dbReference type="PANTHER" id="PTHR21052">
    <property type="entry name" value="SPERMATOGENESIS ASSOCIATED 11-RELATED"/>
    <property type="match status" value="1"/>
</dbReference>
<dbReference type="SUPFAM" id="SSF51197">
    <property type="entry name" value="Clavaminate synthase-like"/>
    <property type="match status" value="1"/>
</dbReference>
<dbReference type="InterPro" id="IPR032870">
    <property type="entry name" value="ALKBH7-like"/>
</dbReference>
<proteinExistence type="predicted"/>
<dbReference type="Gene3D" id="2.60.120.590">
    <property type="entry name" value="Alpha-ketoglutarate-dependent dioxygenase AlkB-like"/>
    <property type="match status" value="1"/>
</dbReference>
<gene>
    <name evidence="2" type="ORF">BB561_004195</name>
</gene>
<comment type="caution">
    <text evidence="2">The sequence shown here is derived from an EMBL/GenBank/DDBJ whole genome shotgun (WGS) entry which is preliminary data.</text>
</comment>
<evidence type="ECO:0000259" key="1">
    <source>
        <dbReference type="Pfam" id="PF13532"/>
    </source>
</evidence>
<organism evidence="2 3">
    <name type="scientific">Smittium simulii</name>
    <dbReference type="NCBI Taxonomy" id="133385"/>
    <lineage>
        <taxon>Eukaryota</taxon>
        <taxon>Fungi</taxon>
        <taxon>Fungi incertae sedis</taxon>
        <taxon>Zoopagomycota</taxon>
        <taxon>Kickxellomycotina</taxon>
        <taxon>Harpellomycetes</taxon>
        <taxon>Harpellales</taxon>
        <taxon>Legeriomycetaceae</taxon>
        <taxon>Smittium</taxon>
    </lineage>
</organism>
<keyword evidence="3" id="KW-1185">Reference proteome</keyword>
<accession>A0A2T9YHM5</accession>
<protein>
    <recommendedName>
        <fullName evidence="1">Alpha-ketoglutarate-dependent dioxygenase AlkB-like domain-containing protein</fullName>
    </recommendedName>
</protein>
<dbReference type="OrthoDB" id="28127at2759"/>
<dbReference type="GO" id="GO:0006631">
    <property type="term" value="P:fatty acid metabolic process"/>
    <property type="evidence" value="ECO:0007669"/>
    <property type="project" value="TreeGrafter"/>
</dbReference>
<dbReference type="Pfam" id="PF13532">
    <property type="entry name" value="2OG-FeII_Oxy_2"/>
    <property type="match status" value="1"/>
</dbReference>
<dbReference type="InterPro" id="IPR037151">
    <property type="entry name" value="AlkB-like_sf"/>
</dbReference>